<feature type="chain" id="PRO_5003669485" evidence="2">
    <location>
        <begin position="18"/>
        <end position="129"/>
    </location>
</feature>
<proteinExistence type="predicted"/>
<keyword evidence="4" id="KW-1185">Reference proteome</keyword>
<dbReference type="Proteomes" id="UP000005744">
    <property type="component" value="Unassembled WGS sequence"/>
</dbReference>
<reference evidence="3 4" key="1">
    <citation type="submission" date="2011-11" db="EMBL/GenBank/DDBJ databases">
        <title>Improved High-Quality Draft sequence of Beggiatoa alba B18lD.</title>
        <authorList>
            <consortium name="US DOE Joint Genome Institute"/>
            <person name="Lucas S."/>
            <person name="Han J."/>
            <person name="Lapidus A."/>
            <person name="Cheng J.-F."/>
            <person name="Goodwin L."/>
            <person name="Pitluck S."/>
            <person name="Peters L."/>
            <person name="Mikhailova N."/>
            <person name="Held B."/>
            <person name="Detter J.C."/>
            <person name="Han C."/>
            <person name="Tapia R."/>
            <person name="Land M."/>
            <person name="Hauser L."/>
            <person name="Kyrpides N."/>
            <person name="Ivanova N."/>
            <person name="Pagani I."/>
            <person name="Samuel K."/>
            <person name="Teske A."/>
            <person name="Mueller J."/>
            <person name="Woyke T."/>
        </authorList>
    </citation>
    <scope>NUCLEOTIDE SEQUENCE [LARGE SCALE GENOMIC DNA]</scope>
    <source>
        <strain evidence="3 4">B18LD</strain>
    </source>
</reference>
<dbReference type="Gene3D" id="2.20.110.10">
    <property type="entry name" value="Histone H3 K4-specific methyltransferase SET7/9 N-terminal domain"/>
    <property type="match status" value="1"/>
</dbReference>
<keyword evidence="1" id="KW-0677">Repeat</keyword>
<dbReference type="SMART" id="SM00698">
    <property type="entry name" value="MORN"/>
    <property type="match status" value="3"/>
</dbReference>
<evidence type="ECO:0000256" key="1">
    <source>
        <dbReference type="ARBA" id="ARBA00022737"/>
    </source>
</evidence>
<dbReference type="PANTHER" id="PTHR23084">
    <property type="entry name" value="PHOSPHATIDYLINOSITOL-4-PHOSPHATE 5-KINASE RELATED"/>
    <property type="match status" value="1"/>
</dbReference>
<evidence type="ECO:0000313" key="3">
    <source>
        <dbReference type="EMBL" id="EIJ42298.1"/>
    </source>
</evidence>
<keyword evidence="2" id="KW-0732">Signal</keyword>
<sequence>MKLTVKICLFGGLLWLAACTQTISHSGCWVADPYLNGRYTGECKDGKAHGVGTAIGKDTYKGQFVAGQLQGSGLYTWSDGDRYCGSFQNGKINGVGVMLYINGSRKEGMWKDGSLAQSYAENTVTCNIR</sequence>
<evidence type="ECO:0000256" key="2">
    <source>
        <dbReference type="SAM" id="SignalP"/>
    </source>
</evidence>
<dbReference type="AlphaFoldDB" id="I3CFA5"/>
<dbReference type="InterPro" id="IPR003409">
    <property type="entry name" value="MORN"/>
</dbReference>
<organism evidence="3 4">
    <name type="scientific">Beggiatoa alba B18LD</name>
    <dbReference type="NCBI Taxonomy" id="395493"/>
    <lineage>
        <taxon>Bacteria</taxon>
        <taxon>Pseudomonadati</taxon>
        <taxon>Pseudomonadota</taxon>
        <taxon>Gammaproteobacteria</taxon>
        <taxon>Thiotrichales</taxon>
        <taxon>Thiotrichaceae</taxon>
        <taxon>Beggiatoa</taxon>
    </lineage>
</organism>
<dbReference type="SUPFAM" id="SSF82185">
    <property type="entry name" value="Histone H3 K4-specific methyltransferase SET7/9 N-terminal domain"/>
    <property type="match status" value="1"/>
</dbReference>
<dbReference type="eggNOG" id="COG4642">
    <property type="taxonomic scope" value="Bacteria"/>
</dbReference>
<accession>I3CFA5</accession>
<dbReference type="STRING" id="395493.BegalDRAFT_1404"/>
<dbReference type="PANTHER" id="PTHR23084:SF263">
    <property type="entry name" value="MORN REPEAT-CONTAINING PROTEIN 1"/>
    <property type="match status" value="1"/>
</dbReference>
<feature type="signal peptide" evidence="2">
    <location>
        <begin position="1"/>
        <end position="17"/>
    </location>
</feature>
<gene>
    <name evidence="3" type="ORF">BegalDRAFT_1404</name>
</gene>
<dbReference type="EMBL" id="JH600070">
    <property type="protein sequence ID" value="EIJ42298.1"/>
    <property type="molecule type" value="Genomic_DNA"/>
</dbReference>
<dbReference type="Pfam" id="PF02493">
    <property type="entry name" value="MORN"/>
    <property type="match status" value="3"/>
</dbReference>
<dbReference type="PROSITE" id="PS51257">
    <property type="entry name" value="PROKAR_LIPOPROTEIN"/>
    <property type="match status" value="1"/>
</dbReference>
<name>I3CFA5_9GAMM</name>
<evidence type="ECO:0000313" key="4">
    <source>
        <dbReference type="Proteomes" id="UP000005744"/>
    </source>
</evidence>
<protein>
    <submittedName>
        <fullName evidence="3">MORN repeat protein</fullName>
    </submittedName>
</protein>
<dbReference type="HOGENOM" id="CLU_1944507_0_0_6"/>